<reference evidence="2 3" key="1">
    <citation type="submission" date="2015-05" db="EMBL/GenBank/DDBJ databases">
        <title>Photobacterium galathea sp. nov.</title>
        <authorList>
            <person name="Machado H."/>
            <person name="Gram L."/>
        </authorList>
    </citation>
    <scope>NUCLEOTIDE SEQUENCE [LARGE SCALE GENOMIC DNA]</scope>
    <source>
        <strain evidence="2 3">DSM 22954</strain>
    </source>
</reference>
<sequence length="160" mass="18009">MILPIIDTERLILRAIQNEDREALYSIYSDKAVMEFAADPVFTDISTVDQMLQSVANLHRKGVSFEWCVSLKGSGMVIGTCGIHSFNNCRTEAEIGCLLHSDYWRQGYMSEAVTALLSLASRYGIKQAIADIDDGNVRSRQFFIRLGFEYRSGTHFVLSL</sequence>
<dbReference type="Proteomes" id="UP000035909">
    <property type="component" value="Unassembled WGS sequence"/>
</dbReference>
<dbReference type="OrthoDB" id="9801656at2"/>
<dbReference type="CDD" id="cd04301">
    <property type="entry name" value="NAT_SF"/>
    <property type="match status" value="1"/>
</dbReference>
<dbReference type="PANTHER" id="PTHR43792">
    <property type="entry name" value="GNAT FAMILY, PUTATIVE (AFU_ORTHOLOGUE AFUA_3G00765)-RELATED-RELATED"/>
    <property type="match status" value="1"/>
</dbReference>
<gene>
    <name evidence="2" type="ORF">ABT57_18000</name>
</gene>
<dbReference type="PROSITE" id="PS51186">
    <property type="entry name" value="GNAT"/>
    <property type="match status" value="1"/>
</dbReference>
<protein>
    <recommendedName>
        <fullName evidence="1">N-acetyltransferase domain-containing protein</fullName>
    </recommendedName>
</protein>
<dbReference type="InterPro" id="IPR016181">
    <property type="entry name" value="Acyl_CoA_acyltransferase"/>
</dbReference>
<dbReference type="AlphaFoldDB" id="A0A0J1H5A4"/>
<dbReference type="EMBL" id="LDOU01000019">
    <property type="protein sequence ID" value="KLV06905.1"/>
    <property type="molecule type" value="Genomic_DNA"/>
</dbReference>
<name>A0A0J1H5A4_9GAMM</name>
<proteinExistence type="predicted"/>
<keyword evidence="3" id="KW-1185">Reference proteome</keyword>
<dbReference type="PATRIC" id="fig|320778.3.peg.3913"/>
<evidence type="ECO:0000313" key="3">
    <source>
        <dbReference type="Proteomes" id="UP000035909"/>
    </source>
</evidence>
<evidence type="ECO:0000313" key="2">
    <source>
        <dbReference type="EMBL" id="KLV06905.1"/>
    </source>
</evidence>
<dbReference type="GO" id="GO:0016747">
    <property type="term" value="F:acyltransferase activity, transferring groups other than amino-acyl groups"/>
    <property type="evidence" value="ECO:0007669"/>
    <property type="project" value="InterPro"/>
</dbReference>
<organism evidence="2 3">
    <name type="scientific">Photobacterium ganghwense</name>
    <dbReference type="NCBI Taxonomy" id="320778"/>
    <lineage>
        <taxon>Bacteria</taxon>
        <taxon>Pseudomonadati</taxon>
        <taxon>Pseudomonadota</taxon>
        <taxon>Gammaproteobacteria</taxon>
        <taxon>Vibrionales</taxon>
        <taxon>Vibrionaceae</taxon>
        <taxon>Photobacterium</taxon>
    </lineage>
</organism>
<comment type="caution">
    <text evidence="2">The sequence shown here is derived from an EMBL/GenBank/DDBJ whole genome shotgun (WGS) entry which is preliminary data.</text>
</comment>
<dbReference type="InterPro" id="IPR051531">
    <property type="entry name" value="N-acetyltransferase"/>
</dbReference>
<dbReference type="Gene3D" id="3.40.630.30">
    <property type="match status" value="1"/>
</dbReference>
<dbReference type="STRING" id="320778.ABT57_18000"/>
<evidence type="ECO:0000259" key="1">
    <source>
        <dbReference type="PROSITE" id="PS51186"/>
    </source>
</evidence>
<dbReference type="Pfam" id="PF13302">
    <property type="entry name" value="Acetyltransf_3"/>
    <property type="match status" value="1"/>
</dbReference>
<feature type="domain" description="N-acetyltransferase" evidence="1">
    <location>
        <begin position="11"/>
        <end position="160"/>
    </location>
</feature>
<dbReference type="SUPFAM" id="SSF55729">
    <property type="entry name" value="Acyl-CoA N-acyltransferases (Nat)"/>
    <property type="match status" value="1"/>
</dbReference>
<accession>A0A0J1H5A4</accession>
<dbReference type="InterPro" id="IPR000182">
    <property type="entry name" value="GNAT_dom"/>
</dbReference>